<protein>
    <recommendedName>
        <fullName evidence="14">Translocon-associated protein subunit alpha</fullName>
    </recommendedName>
</protein>
<dbReference type="InterPro" id="IPR005595">
    <property type="entry name" value="TRAP_alpha"/>
</dbReference>
<comment type="subcellular location">
    <subcellularLocation>
        <location evidence="1">Endoplasmic reticulum membrane</location>
        <topology evidence="1">Single-pass type I membrane protein</topology>
    </subcellularLocation>
</comment>
<keyword evidence="5 10" id="KW-1133">Transmembrane helix</keyword>
<accession>A0A9W9I3K9</accession>
<keyword evidence="13" id="KW-1185">Reference proteome</keyword>
<evidence type="ECO:0000256" key="7">
    <source>
        <dbReference type="ARBA" id="ARBA00037565"/>
    </source>
</evidence>
<keyword evidence="2 10" id="KW-0812">Transmembrane</keyword>
<evidence type="ECO:0000256" key="11">
    <source>
        <dbReference type="SAM" id="SignalP"/>
    </source>
</evidence>
<feature type="compositionally biased region" description="Basic and acidic residues" evidence="9">
    <location>
        <begin position="201"/>
        <end position="215"/>
    </location>
</feature>
<evidence type="ECO:0000256" key="1">
    <source>
        <dbReference type="ARBA" id="ARBA00004115"/>
    </source>
</evidence>
<comment type="caution">
    <text evidence="12">The sequence shown here is derived from an EMBL/GenBank/DDBJ whole genome shotgun (WGS) entry which is preliminary data.</text>
</comment>
<dbReference type="GO" id="GO:0005789">
    <property type="term" value="C:endoplasmic reticulum membrane"/>
    <property type="evidence" value="ECO:0007669"/>
    <property type="project" value="UniProtKB-SubCell"/>
</dbReference>
<proteinExistence type="inferred from homology"/>
<evidence type="ECO:0000256" key="2">
    <source>
        <dbReference type="ARBA" id="ARBA00022692"/>
    </source>
</evidence>
<evidence type="ECO:0000313" key="13">
    <source>
        <dbReference type="Proteomes" id="UP001146351"/>
    </source>
</evidence>
<evidence type="ECO:0000256" key="3">
    <source>
        <dbReference type="ARBA" id="ARBA00022729"/>
    </source>
</evidence>
<name>A0A9W9I3K9_9EURO</name>
<feature type="compositionally biased region" description="Low complexity" evidence="9">
    <location>
        <begin position="219"/>
        <end position="232"/>
    </location>
</feature>
<gene>
    <name evidence="12" type="ORF">N7492_006269</name>
</gene>
<keyword evidence="4" id="KW-0256">Endoplasmic reticulum</keyword>
<feature type="signal peptide" evidence="11">
    <location>
        <begin position="1"/>
        <end position="23"/>
    </location>
</feature>
<evidence type="ECO:0000256" key="6">
    <source>
        <dbReference type="ARBA" id="ARBA00023136"/>
    </source>
</evidence>
<evidence type="ECO:0008006" key="14">
    <source>
        <dbReference type="Google" id="ProtNLM"/>
    </source>
</evidence>
<dbReference type="Pfam" id="PF03896">
    <property type="entry name" value="TRAP_alpha"/>
    <property type="match status" value="1"/>
</dbReference>
<dbReference type="AlphaFoldDB" id="A0A9W9I3K9"/>
<sequence length="261" mass="28371">MTRFGFLSLALLSLQAFVGTGFAADAEKAAEAEAPSLAVKAEASFPASEIFGVKLVNGRPTQALIDITNDEPNPVVVNFIGGSLWNLEEESKVVRNLTATRYALEIPAGQKESVSYDFATEMHPQDLRLQIAAILSDSEGKFFTVQAFDGAVGVVEPETSIFDPQIIFLYFFLLAAFVGVVYFFYTVWIAPYFPQKRKSGKSGEKRTPGGAKRAEPQTAEESPSPAVSSATTYNADWIPSHHINRPEARKVKGGGRSKTRA</sequence>
<reference evidence="12" key="2">
    <citation type="journal article" date="2023" name="IMA Fungus">
        <title>Comparative genomic study of the Penicillium genus elucidates a diverse pangenome and 15 lateral gene transfer events.</title>
        <authorList>
            <person name="Petersen C."/>
            <person name="Sorensen T."/>
            <person name="Nielsen M.R."/>
            <person name="Sondergaard T.E."/>
            <person name="Sorensen J.L."/>
            <person name="Fitzpatrick D.A."/>
            <person name="Frisvad J.C."/>
            <person name="Nielsen K.L."/>
        </authorList>
    </citation>
    <scope>NUCLEOTIDE SEQUENCE</scope>
    <source>
        <strain evidence="12">IBT 21917</strain>
    </source>
</reference>
<organism evidence="12 13">
    <name type="scientific">Penicillium capsulatum</name>
    <dbReference type="NCBI Taxonomy" id="69766"/>
    <lineage>
        <taxon>Eukaryota</taxon>
        <taxon>Fungi</taxon>
        <taxon>Dikarya</taxon>
        <taxon>Ascomycota</taxon>
        <taxon>Pezizomycotina</taxon>
        <taxon>Eurotiomycetes</taxon>
        <taxon>Eurotiomycetidae</taxon>
        <taxon>Eurotiales</taxon>
        <taxon>Aspergillaceae</taxon>
        <taxon>Penicillium</taxon>
    </lineage>
</organism>
<dbReference type="EMBL" id="JAPQKO010000004">
    <property type="protein sequence ID" value="KAJ5165973.1"/>
    <property type="molecule type" value="Genomic_DNA"/>
</dbReference>
<dbReference type="OrthoDB" id="1926781at2759"/>
<evidence type="ECO:0000256" key="9">
    <source>
        <dbReference type="SAM" id="MobiDB-lite"/>
    </source>
</evidence>
<evidence type="ECO:0000313" key="12">
    <source>
        <dbReference type="EMBL" id="KAJ5165973.1"/>
    </source>
</evidence>
<feature type="chain" id="PRO_5040920682" description="Translocon-associated protein subunit alpha" evidence="11">
    <location>
        <begin position="24"/>
        <end position="261"/>
    </location>
</feature>
<dbReference type="PANTHER" id="PTHR12924:SF0">
    <property type="entry name" value="TRANSLOCON-ASSOCIATED PROTEIN SUBUNIT ALPHA"/>
    <property type="match status" value="1"/>
</dbReference>
<comment type="function">
    <text evidence="7">Is probably involved in a pathway contributing to genomic integrity.</text>
</comment>
<evidence type="ECO:0000256" key="5">
    <source>
        <dbReference type="ARBA" id="ARBA00022989"/>
    </source>
</evidence>
<feature type="transmembrane region" description="Helical" evidence="10">
    <location>
        <begin position="167"/>
        <end position="193"/>
    </location>
</feature>
<evidence type="ECO:0000256" key="8">
    <source>
        <dbReference type="ARBA" id="ARBA00038311"/>
    </source>
</evidence>
<dbReference type="Proteomes" id="UP001146351">
    <property type="component" value="Unassembled WGS sequence"/>
</dbReference>
<dbReference type="PANTHER" id="PTHR12924">
    <property type="entry name" value="TRANSLOCON-ASSOCIATED PROTEIN, ALPHA SUBUNIT"/>
    <property type="match status" value="1"/>
</dbReference>
<evidence type="ECO:0000256" key="10">
    <source>
        <dbReference type="SAM" id="Phobius"/>
    </source>
</evidence>
<comment type="similarity">
    <text evidence="8">Belongs to the IRC22 family.</text>
</comment>
<reference evidence="12" key="1">
    <citation type="submission" date="2022-11" db="EMBL/GenBank/DDBJ databases">
        <authorList>
            <person name="Petersen C."/>
        </authorList>
    </citation>
    <scope>NUCLEOTIDE SEQUENCE</scope>
    <source>
        <strain evidence="12">IBT 21917</strain>
    </source>
</reference>
<keyword evidence="6 10" id="KW-0472">Membrane</keyword>
<keyword evidence="3 11" id="KW-0732">Signal</keyword>
<evidence type="ECO:0000256" key="4">
    <source>
        <dbReference type="ARBA" id="ARBA00022824"/>
    </source>
</evidence>
<feature type="region of interest" description="Disordered" evidence="9">
    <location>
        <begin position="196"/>
        <end position="261"/>
    </location>
</feature>
<feature type="compositionally biased region" description="Basic residues" evidence="9">
    <location>
        <begin position="251"/>
        <end position="261"/>
    </location>
</feature>